<dbReference type="SUPFAM" id="SSF54523">
    <property type="entry name" value="Pili subunits"/>
    <property type="match status" value="1"/>
</dbReference>
<dbReference type="eggNOG" id="COG2165">
    <property type="taxonomic scope" value="Bacteria"/>
</dbReference>
<dbReference type="InterPro" id="IPR012902">
    <property type="entry name" value="N_methyl_site"/>
</dbReference>
<evidence type="ECO:0000256" key="1">
    <source>
        <dbReference type="SAM" id="MobiDB-lite"/>
    </source>
</evidence>
<organism evidence="3 4">
    <name type="scientific">Singulisphaera acidiphila (strain ATCC BAA-1392 / DSM 18658 / VKM B-2454 / MOB10)</name>
    <dbReference type="NCBI Taxonomy" id="886293"/>
    <lineage>
        <taxon>Bacteria</taxon>
        <taxon>Pseudomonadati</taxon>
        <taxon>Planctomycetota</taxon>
        <taxon>Planctomycetia</taxon>
        <taxon>Isosphaerales</taxon>
        <taxon>Isosphaeraceae</taxon>
        <taxon>Singulisphaera</taxon>
    </lineage>
</organism>
<evidence type="ECO:0000313" key="3">
    <source>
        <dbReference type="EMBL" id="AGA31301.1"/>
    </source>
</evidence>
<name>L0DSB9_SINAD</name>
<proteinExistence type="predicted"/>
<reference evidence="3 4" key="1">
    <citation type="submission" date="2012-02" db="EMBL/GenBank/DDBJ databases">
        <title>Complete sequence of chromosome of Singulisphaera acidiphila DSM 18658.</title>
        <authorList>
            <consortium name="US DOE Joint Genome Institute (JGI-PGF)"/>
            <person name="Lucas S."/>
            <person name="Copeland A."/>
            <person name="Lapidus A."/>
            <person name="Glavina del Rio T."/>
            <person name="Dalin E."/>
            <person name="Tice H."/>
            <person name="Bruce D."/>
            <person name="Goodwin L."/>
            <person name="Pitluck S."/>
            <person name="Peters L."/>
            <person name="Ovchinnikova G."/>
            <person name="Chertkov O."/>
            <person name="Kyrpides N."/>
            <person name="Mavromatis K."/>
            <person name="Ivanova N."/>
            <person name="Brettin T."/>
            <person name="Detter J.C."/>
            <person name="Han C."/>
            <person name="Larimer F."/>
            <person name="Land M."/>
            <person name="Hauser L."/>
            <person name="Markowitz V."/>
            <person name="Cheng J.-F."/>
            <person name="Hugenholtz P."/>
            <person name="Woyke T."/>
            <person name="Wu D."/>
            <person name="Tindall B."/>
            <person name="Pomrenke H."/>
            <person name="Brambilla E."/>
            <person name="Klenk H.-P."/>
            <person name="Eisen J.A."/>
        </authorList>
    </citation>
    <scope>NUCLEOTIDE SEQUENCE [LARGE SCALE GENOMIC DNA]</scope>
    <source>
        <strain evidence="4">ATCC BAA-1392 / DSM 18658 / VKM B-2454 / MOB10</strain>
    </source>
</reference>
<feature type="domain" description="DUF1559" evidence="2">
    <location>
        <begin position="30"/>
        <end position="318"/>
    </location>
</feature>
<dbReference type="Gene3D" id="3.30.700.10">
    <property type="entry name" value="Glycoprotein, Type 4 Pilin"/>
    <property type="match status" value="1"/>
</dbReference>
<dbReference type="AlphaFoldDB" id="L0DSB9"/>
<dbReference type="RefSeq" id="WP_015250370.1">
    <property type="nucleotide sequence ID" value="NC_019892.1"/>
</dbReference>
<dbReference type="InterPro" id="IPR011453">
    <property type="entry name" value="DUF1559"/>
</dbReference>
<dbReference type="PANTHER" id="PTHR30093">
    <property type="entry name" value="GENERAL SECRETION PATHWAY PROTEIN G"/>
    <property type="match status" value="1"/>
</dbReference>
<dbReference type="HOGENOM" id="CLU_041661_0_0_0"/>
<dbReference type="Pfam" id="PF07596">
    <property type="entry name" value="SBP_bac_10"/>
    <property type="match status" value="1"/>
</dbReference>
<dbReference type="Pfam" id="PF07963">
    <property type="entry name" value="N_methyl"/>
    <property type="match status" value="1"/>
</dbReference>
<dbReference type="PROSITE" id="PS00409">
    <property type="entry name" value="PROKAR_NTER_METHYL"/>
    <property type="match status" value="1"/>
</dbReference>
<dbReference type="KEGG" id="saci:Sinac_7258"/>
<dbReference type="InterPro" id="IPR027558">
    <property type="entry name" value="Pre_pil_HX9DG_C"/>
</dbReference>
<dbReference type="EMBL" id="CP003364">
    <property type="protein sequence ID" value="AGA31301.1"/>
    <property type="molecule type" value="Genomic_DNA"/>
</dbReference>
<dbReference type="InterPro" id="IPR045584">
    <property type="entry name" value="Pilin-like"/>
</dbReference>
<gene>
    <name evidence="3" type="ordered locus">Sinac_7258</name>
</gene>
<protein>
    <submittedName>
        <fullName evidence="3">Prepilin-type N-terminal cleavage/methylation domain-containing protein</fullName>
    </submittedName>
</protein>
<dbReference type="Proteomes" id="UP000010798">
    <property type="component" value="Chromosome"/>
</dbReference>
<sequence length="338" mass="35570">MRRRGFTLIELLVVIAIIAVLIALLLPAVQAAREAARRTQCVNNMKQIGLAIHNYENAIGCLPWGEPIRPTFNSAPSGLLMLLAHMEQQNLYNAANFSNGNGSNFWNSTNPANATLQFTKINTFVCPSDISRITLAYGNTNYVANAGADAYSFSGATATVFSGPFAGIGYVSKLPNIIDGTSNTVAYSEIVTGIGTVADSSFDPLKPSSSVARLSTTATGAAPTSAPNPLTDSTACKASAPTPTNLAGGFPVGAAWWWARSGQTRYNHLMTPNTWNCAFGSNSDSDSNAITASSRHPGIVNCLLMDASVRTVKSSISQTSWWAIGTQAGGEVVSADSY</sequence>
<dbReference type="NCBIfam" id="TIGR02532">
    <property type="entry name" value="IV_pilin_GFxxxE"/>
    <property type="match status" value="1"/>
</dbReference>
<dbReference type="PANTHER" id="PTHR30093:SF2">
    <property type="entry name" value="TYPE II SECRETION SYSTEM PROTEIN H"/>
    <property type="match status" value="1"/>
</dbReference>
<keyword evidence="4" id="KW-1185">Reference proteome</keyword>
<feature type="region of interest" description="Disordered" evidence="1">
    <location>
        <begin position="216"/>
        <end position="238"/>
    </location>
</feature>
<evidence type="ECO:0000313" key="4">
    <source>
        <dbReference type="Proteomes" id="UP000010798"/>
    </source>
</evidence>
<feature type="compositionally biased region" description="Polar residues" evidence="1">
    <location>
        <begin position="228"/>
        <end position="238"/>
    </location>
</feature>
<accession>L0DSB9</accession>
<dbReference type="STRING" id="886293.Sinac_7258"/>
<dbReference type="NCBIfam" id="TIGR04294">
    <property type="entry name" value="pre_pil_HX9DG"/>
    <property type="match status" value="1"/>
</dbReference>
<feature type="compositionally biased region" description="Low complexity" evidence="1">
    <location>
        <begin position="216"/>
        <end position="227"/>
    </location>
</feature>
<evidence type="ECO:0000259" key="2">
    <source>
        <dbReference type="Pfam" id="PF07596"/>
    </source>
</evidence>